<protein>
    <submittedName>
        <fullName evidence="2">Uncharacterized protein</fullName>
    </submittedName>
</protein>
<dbReference type="Proteomes" id="UP000800039">
    <property type="component" value="Unassembled WGS sequence"/>
</dbReference>
<accession>A0A9P4GJL5</accession>
<feature type="transmembrane region" description="Helical" evidence="1">
    <location>
        <begin position="345"/>
        <end position="362"/>
    </location>
</feature>
<evidence type="ECO:0000313" key="3">
    <source>
        <dbReference type="Proteomes" id="UP000800039"/>
    </source>
</evidence>
<feature type="transmembrane region" description="Helical" evidence="1">
    <location>
        <begin position="99"/>
        <end position="120"/>
    </location>
</feature>
<name>A0A9P4GJL5_9PLEO</name>
<sequence>MASPAAKWIHCCLRQWLQLCFWYWSLVFFIAQLYVSVFSLPGLFDLAAVAERAIPDEAAQRKLHGTRAVLITHTAIFIFNQLCFLCLPCFRSSAYTRICVLSMSILADVVVLAIVVRFTLDIGDSLIYLKYRSGALRTCVWSIVSTALDLMHKILVISLHTWLVPKRFRTPFHYEPTLYGKRRRPPTIQEVALQVRNDASTALANSNPLANLFEKHENLRLSLNSSGNMAIQAIPNVIQIRVSVDEPGPQIRPSLHYWDVYEPIVAITRFIRLWFSAFIAVACAVFEFTLWGLRHQLGYTYTWDQLIELLYPIPLLLYVITYYVLIRFRMFPAYRVCWILRLDQLLGVTFCLSLLLGIVANWVSESKHDIGDLIMFRVFIHGFLPPFYIATYIAYI</sequence>
<feature type="transmembrane region" description="Helical" evidence="1">
    <location>
        <begin position="305"/>
        <end position="325"/>
    </location>
</feature>
<gene>
    <name evidence="2" type="ORF">K460DRAFT_123037</name>
</gene>
<evidence type="ECO:0000256" key="1">
    <source>
        <dbReference type="SAM" id="Phobius"/>
    </source>
</evidence>
<proteinExistence type="predicted"/>
<keyword evidence="1" id="KW-1133">Transmembrane helix</keyword>
<reference evidence="2" key="1">
    <citation type="submission" date="2020-01" db="EMBL/GenBank/DDBJ databases">
        <authorList>
            <consortium name="DOE Joint Genome Institute"/>
            <person name="Haridas S."/>
            <person name="Albert R."/>
            <person name="Binder M."/>
            <person name="Bloem J."/>
            <person name="Labutti K."/>
            <person name="Salamov A."/>
            <person name="Andreopoulos B."/>
            <person name="Baker S.E."/>
            <person name="Barry K."/>
            <person name="Bills G."/>
            <person name="Bluhm B.H."/>
            <person name="Cannon C."/>
            <person name="Castanera R."/>
            <person name="Culley D.E."/>
            <person name="Daum C."/>
            <person name="Ezra D."/>
            <person name="Gonzalez J.B."/>
            <person name="Henrissat B."/>
            <person name="Kuo A."/>
            <person name="Liang C."/>
            <person name="Lipzen A."/>
            <person name="Lutzoni F."/>
            <person name="Magnuson J."/>
            <person name="Mondo S."/>
            <person name="Nolan M."/>
            <person name="Ohm R."/>
            <person name="Pangilinan J."/>
            <person name="Park H.-J."/>
            <person name="Ramirez L."/>
            <person name="Alfaro M."/>
            <person name="Sun H."/>
            <person name="Tritt A."/>
            <person name="Yoshinaga Y."/>
            <person name="Zwiers L.-H."/>
            <person name="Turgeon B.G."/>
            <person name="Goodwin S.B."/>
            <person name="Spatafora J.W."/>
            <person name="Crous P.W."/>
            <person name="Grigoriev I.V."/>
        </authorList>
    </citation>
    <scope>NUCLEOTIDE SEQUENCE</scope>
    <source>
        <strain evidence="2">CBS 394.84</strain>
    </source>
</reference>
<dbReference type="RefSeq" id="XP_040788873.1">
    <property type="nucleotide sequence ID" value="XM_040926633.1"/>
</dbReference>
<keyword evidence="1" id="KW-0812">Transmembrane</keyword>
<dbReference type="EMBL" id="ML976616">
    <property type="protein sequence ID" value="KAF1846310.1"/>
    <property type="molecule type" value="Genomic_DNA"/>
</dbReference>
<comment type="caution">
    <text evidence="2">The sequence shown here is derived from an EMBL/GenBank/DDBJ whole genome shotgun (WGS) entry which is preliminary data.</text>
</comment>
<organism evidence="2 3">
    <name type="scientific">Cucurbitaria berberidis CBS 394.84</name>
    <dbReference type="NCBI Taxonomy" id="1168544"/>
    <lineage>
        <taxon>Eukaryota</taxon>
        <taxon>Fungi</taxon>
        <taxon>Dikarya</taxon>
        <taxon>Ascomycota</taxon>
        <taxon>Pezizomycotina</taxon>
        <taxon>Dothideomycetes</taxon>
        <taxon>Pleosporomycetidae</taxon>
        <taxon>Pleosporales</taxon>
        <taxon>Pleosporineae</taxon>
        <taxon>Cucurbitariaceae</taxon>
        <taxon>Cucurbitaria</taxon>
    </lineage>
</organism>
<feature type="transmembrane region" description="Helical" evidence="1">
    <location>
        <begin position="140"/>
        <end position="164"/>
    </location>
</feature>
<evidence type="ECO:0000313" key="2">
    <source>
        <dbReference type="EMBL" id="KAF1846310.1"/>
    </source>
</evidence>
<dbReference type="AlphaFoldDB" id="A0A9P4GJL5"/>
<feature type="transmembrane region" description="Helical" evidence="1">
    <location>
        <begin position="273"/>
        <end position="293"/>
    </location>
</feature>
<keyword evidence="1" id="KW-0472">Membrane</keyword>
<dbReference type="GeneID" id="63843885"/>
<keyword evidence="3" id="KW-1185">Reference proteome</keyword>
<feature type="transmembrane region" description="Helical" evidence="1">
    <location>
        <begin position="21"/>
        <end position="44"/>
    </location>
</feature>
<feature type="transmembrane region" description="Helical" evidence="1">
    <location>
        <begin position="64"/>
        <end position="87"/>
    </location>
</feature>
<feature type="transmembrane region" description="Helical" evidence="1">
    <location>
        <begin position="374"/>
        <end position="395"/>
    </location>
</feature>